<feature type="domain" description="Glycoside hydrolase family 2 catalytic" evidence="4">
    <location>
        <begin position="273"/>
        <end position="508"/>
    </location>
</feature>
<dbReference type="InterPro" id="IPR023232">
    <property type="entry name" value="Glyco_hydro_2_AS"/>
</dbReference>
<dbReference type="InterPro" id="IPR006101">
    <property type="entry name" value="Glyco_hydro_2"/>
</dbReference>
<dbReference type="Pfam" id="PF02836">
    <property type="entry name" value="Glyco_hydro_2_C"/>
    <property type="match status" value="1"/>
</dbReference>
<dbReference type="PANTHER" id="PTHR42732:SF1">
    <property type="entry name" value="BETA-MANNOSIDASE"/>
    <property type="match status" value="1"/>
</dbReference>
<feature type="domain" description="Beta-mannosidase-like galactose-binding" evidence="5">
    <location>
        <begin position="60"/>
        <end position="144"/>
    </location>
</feature>
<proteinExistence type="inferred from homology"/>
<name>A0AAQ3QVI0_9BACT</name>
<sequence>MYTNNRIHVDLNGTWKFNPDPYMRCKQQSWWKETGTNHSFFPCWDPDGLWDIQVPGTWKTQFEELKWYDGDANYMLDFEVADLPDDQEAFLCFDGVIYKSDIYLNGQQIATHDWGYSPFQVRVTGTLREKNRLFVLVENKLSKDRVPGIRFDWNNDGGIVGGVKLVFVPKAYVENFRVETKIGDGEVAITCHANLQCRDNTVCEDIRFEIPELGVSELIEQAPVGETVSRTVRLPREKIRLWCPDDPKLYETQVSTRHETLTDEIGYREIKTQGHEVILNGEPVVLYGVCVHSEFPETGRTPTAKGIETMIAQIKELGCNFVRCAHYPYAEEWGRAMDKAGLLWWEEVPVYWLSNIHQPHMSRLALGMMEETIRRDWNRASLIIWSVSNECAGSDSDGTGLGYGNYPYWFEAVKMIREMDPSRLISSADSGHRKTLNAEWTPDAGDAFDHNYYADQWIPGHPDEFYDLLDILAGNVYCSNPGEGTVAYHKYVDMLKDYNKPLMISEFGSMSLLGASDPTIEKLGTEERHEVILREAYTSFRELPEIVGYMPWCLMDVRVPMHWRWYNAGKAVFRYGLMDEKGNKKRAFTVVAEENANLREARLDIEAVNSV</sequence>
<keyword evidence="2 6" id="KW-0378">Hydrolase</keyword>
<protein>
    <submittedName>
        <fullName evidence="6">Glycoside hydrolase family 2 TIM barrel-domain containing protein</fullName>
    </submittedName>
</protein>
<dbReference type="GO" id="GO:0005975">
    <property type="term" value="P:carbohydrate metabolic process"/>
    <property type="evidence" value="ECO:0007669"/>
    <property type="project" value="InterPro"/>
</dbReference>
<dbReference type="InterPro" id="IPR036156">
    <property type="entry name" value="Beta-gal/glucu_dom_sf"/>
</dbReference>
<dbReference type="SUPFAM" id="SSF49785">
    <property type="entry name" value="Galactose-binding domain-like"/>
    <property type="match status" value="1"/>
</dbReference>
<accession>A0AAQ3QVI0</accession>
<dbReference type="PRINTS" id="PR00132">
    <property type="entry name" value="GLHYDRLASE2"/>
</dbReference>
<dbReference type="RefSeq" id="WP_317835997.1">
    <property type="nucleotide sequence ID" value="NZ_CP136920.1"/>
</dbReference>
<dbReference type="InterPro" id="IPR054593">
    <property type="entry name" value="Beta-mannosidase-like_N2"/>
</dbReference>
<organism evidence="6 7">
    <name type="scientific">Rubellicoccus peritrichatus</name>
    <dbReference type="NCBI Taxonomy" id="3080537"/>
    <lineage>
        <taxon>Bacteria</taxon>
        <taxon>Pseudomonadati</taxon>
        <taxon>Verrucomicrobiota</taxon>
        <taxon>Opitutia</taxon>
        <taxon>Puniceicoccales</taxon>
        <taxon>Cerasicoccaceae</taxon>
        <taxon>Rubellicoccus</taxon>
    </lineage>
</organism>
<comment type="similarity">
    <text evidence="1">Belongs to the glycosyl hydrolase 2 family.</text>
</comment>
<dbReference type="AlphaFoldDB" id="A0AAQ3QVI0"/>
<dbReference type="InterPro" id="IPR051913">
    <property type="entry name" value="GH2_Domain-Containing"/>
</dbReference>
<dbReference type="Pfam" id="PF22666">
    <property type="entry name" value="Glyco_hydro_2_N2"/>
    <property type="match status" value="1"/>
</dbReference>
<evidence type="ECO:0000256" key="2">
    <source>
        <dbReference type="ARBA" id="ARBA00022801"/>
    </source>
</evidence>
<evidence type="ECO:0000313" key="7">
    <source>
        <dbReference type="Proteomes" id="UP001304300"/>
    </source>
</evidence>
<gene>
    <name evidence="6" type="ORF">RZN69_10100</name>
</gene>
<evidence type="ECO:0000259" key="4">
    <source>
        <dbReference type="Pfam" id="PF02836"/>
    </source>
</evidence>
<dbReference type="EMBL" id="CP136920">
    <property type="protein sequence ID" value="WOO43441.1"/>
    <property type="molecule type" value="Genomic_DNA"/>
</dbReference>
<dbReference type="InterPro" id="IPR013783">
    <property type="entry name" value="Ig-like_fold"/>
</dbReference>
<dbReference type="Gene3D" id="2.60.120.260">
    <property type="entry name" value="Galactose-binding domain-like"/>
    <property type="match status" value="1"/>
</dbReference>
<dbReference type="SUPFAM" id="SSF49303">
    <property type="entry name" value="beta-Galactosidase/glucuronidase domain"/>
    <property type="match status" value="1"/>
</dbReference>
<dbReference type="Gene3D" id="2.60.40.10">
    <property type="entry name" value="Immunoglobulins"/>
    <property type="match status" value="1"/>
</dbReference>
<dbReference type="PANTHER" id="PTHR42732">
    <property type="entry name" value="BETA-GALACTOSIDASE"/>
    <property type="match status" value="1"/>
</dbReference>
<evidence type="ECO:0000259" key="5">
    <source>
        <dbReference type="Pfam" id="PF22666"/>
    </source>
</evidence>
<reference evidence="6 7" key="1">
    <citation type="submission" date="2023-10" db="EMBL/GenBank/DDBJ databases">
        <title>Rubellicoccus peritrichatus gen. nov., sp. nov., isolated from an algae of coral reef tank.</title>
        <authorList>
            <person name="Luo J."/>
        </authorList>
    </citation>
    <scope>NUCLEOTIDE SEQUENCE [LARGE SCALE GENOMIC DNA]</scope>
    <source>
        <strain evidence="6 7">CR14</strain>
    </source>
</reference>
<dbReference type="SUPFAM" id="SSF51445">
    <property type="entry name" value="(Trans)glycosidases"/>
    <property type="match status" value="1"/>
</dbReference>
<dbReference type="PROSITE" id="PS00608">
    <property type="entry name" value="GLYCOSYL_HYDROL_F2_2"/>
    <property type="match status" value="1"/>
</dbReference>
<dbReference type="Proteomes" id="UP001304300">
    <property type="component" value="Chromosome"/>
</dbReference>
<evidence type="ECO:0000256" key="3">
    <source>
        <dbReference type="ARBA" id="ARBA00023295"/>
    </source>
</evidence>
<dbReference type="GO" id="GO:0004553">
    <property type="term" value="F:hydrolase activity, hydrolyzing O-glycosyl compounds"/>
    <property type="evidence" value="ECO:0007669"/>
    <property type="project" value="InterPro"/>
</dbReference>
<evidence type="ECO:0000256" key="1">
    <source>
        <dbReference type="ARBA" id="ARBA00007401"/>
    </source>
</evidence>
<dbReference type="InterPro" id="IPR017853">
    <property type="entry name" value="GH"/>
</dbReference>
<dbReference type="InterPro" id="IPR008979">
    <property type="entry name" value="Galactose-bd-like_sf"/>
</dbReference>
<keyword evidence="3" id="KW-0326">Glycosidase</keyword>
<dbReference type="InterPro" id="IPR006103">
    <property type="entry name" value="Glyco_hydro_2_cat"/>
</dbReference>
<evidence type="ECO:0000313" key="6">
    <source>
        <dbReference type="EMBL" id="WOO43441.1"/>
    </source>
</evidence>
<dbReference type="Gene3D" id="3.20.20.80">
    <property type="entry name" value="Glycosidases"/>
    <property type="match status" value="1"/>
</dbReference>
<keyword evidence="7" id="KW-1185">Reference proteome</keyword>
<dbReference type="KEGG" id="puo:RZN69_10100"/>